<reference evidence="5" key="1">
    <citation type="submission" date="2022-01" db="EMBL/GenBank/DDBJ databases">
        <title>Gillisia lutea sp. nov., isolated from marine plastic residues from the Malvarosa beach (Valencia, Spain).</title>
        <authorList>
            <person name="Vidal-Verdu A."/>
            <person name="Molina-Menor E."/>
            <person name="Satari L."/>
            <person name="Pascual J."/>
            <person name="Pereto J."/>
            <person name="Porcar M."/>
        </authorList>
    </citation>
    <scope>NUCLEOTIDE SEQUENCE</scope>
    <source>
        <strain evidence="5">M10.2A</strain>
    </source>
</reference>
<dbReference type="Proteomes" id="UP001179363">
    <property type="component" value="Unassembled WGS sequence"/>
</dbReference>
<evidence type="ECO:0000313" key="5">
    <source>
        <dbReference type="EMBL" id="MCF4101687.1"/>
    </source>
</evidence>
<proteinExistence type="inferred from homology"/>
<protein>
    <submittedName>
        <fullName evidence="5">NAD-dependent succinate-semialdehyde dehydrogenase</fullName>
    </submittedName>
</protein>
<evidence type="ECO:0000256" key="2">
    <source>
        <dbReference type="ARBA" id="ARBA00022857"/>
    </source>
</evidence>
<dbReference type="PROSITE" id="PS00070">
    <property type="entry name" value="ALDEHYDE_DEHYDR_CYS"/>
    <property type="match status" value="1"/>
</dbReference>
<keyword evidence="3" id="KW-0560">Oxidoreductase</keyword>
<dbReference type="InterPro" id="IPR016162">
    <property type="entry name" value="Ald_DH_N"/>
</dbReference>
<dbReference type="InterPro" id="IPR044148">
    <property type="entry name" value="ALDH_GabD1-like"/>
</dbReference>
<dbReference type="InterPro" id="IPR015590">
    <property type="entry name" value="Aldehyde_DH_dom"/>
</dbReference>
<accession>A0ABS9EFQ3</accession>
<dbReference type="Pfam" id="PF00171">
    <property type="entry name" value="Aldedh"/>
    <property type="match status" value="1"/>
</dbReference>
<evidence type="ECO:0000313" key="6">
    <source>
        <dbReference type="Proteomes" id="UP001179363"/>
    </source>
</evidence>
<dbReference type="CDD" id="cd07100">
    <property type="entry name" value="ALDH_SSADH1_GabD1"/>
    <property type="match status" value="1"/>
</dbReference>
<dbReference type="InterPro" id="IPR016163">
    <property type="entry name" value="Ald_DH_C"/>
</dbReference>
<gene>
    <name evidence="5" type="ORF">L1I30_08425</name>
</gene>
<evidence type="ECO:0000259" key="4">
    <source>
        <dbReference type="Pfam" id="PF00171"/>
    </source>
</evidence>
<feature type="domain" description="Aldehyde dehydrogenase" evidence="4">
    <location>
        <begin position="4"/>
        <end position="447"/>
    </location>
</feature>
<comment type="similarity">
    <text evidence="1">Belongs to the aldehyde dehydrogenase family.</text>
</comment>
<dbReference type="EMBL" id="JAKGTH010000008">
    <property type="protein sequence ID" value="MCF4101687.1"/>
    <property type="molecule type" value="Genomic_DNA"/>
</dbReference>
<dbReference type="InterPro" id="IPR016161">
    <property type="entry name" value="Ald_DH/histidinol_DH"/>
</dbReference>
<name>A0ABS9EFQ3_9FLAO</name>
<dbReference type="InterPro" id="IPR016160">
    <property type="entry name" value="Ald_DH_CS_CYS"/>
</dbReference>
<organism evidence="5 6">
    <name type="scientific">Gillisia lutea</name>
    <dbReference type="NCBI Taxonomy" id="2909668"/>
    <lineage>
        <taxon>Bacteria</taxon>
        <taxon>Pseudomonadati</taxon>
        <taxon>Bacteroidota</taxon>
        <taxon>Flavobacteriia</taxon>
        <taxon>Flavobacteriales</taxon>
        <taxon>Flavobacteriaceae</taxon>
        <taxon>Gillisia</taxon>
    </lineage>
</organism>
<dbReference type="RefSeq" id="WP_236133836.1">
    <property type="nucleotide sequence ID" value="NZ_JAKGTH010000008.1"/>
</dbReference>
<comment type="caution">
    <text evidence="5">The sequence shown here is derived from an EMBL/GenBank/DDBJ whole genome shotgun (WGS) entry which is preliminary data.</text>
</comment>
<dbReference type="Gene3D" id="3.40.605.10">
    <property type="entry name" value="Aldehyde Dehydrogenase, Chain A, domain 1"/>
    <property type="match status" value="1"/>
</dbReference>
<dbReference type="PANTHER" id="PTHR43217:SF1">
    <property type="entry name" value="SUCCINATE SEMIALDEHYDE DEHYDROGENASE [NAD(P)+] SAD"/>
    <property type="match status" value="1"/>
</dbReference>
<keyword evidence="2" id="KW-0521">NADP</keyword>
<dbReference type="SUPFAM" id="SSF53720">
    <property type="entry name" value="ALDH-like"/>
    <property type="match status" value="1"/>
</dbReference>
<dbReference type="Gene3D" id="3.40.309.10">
    <property type="entry name" value="Aldehyde Dehydrogenase, Chain A, domain 2"/>
    <property type="match status" value="1"/>
</dbReference>
<dbReference type="PANTHER" id="PTHR43217">
    <property type="entry name" value="SUCCINATE SEMIALDEHYDE DEHYDROGENASE [NAD(P)+] SAD"/>
    <property type="match status" value="1"/>
</dbReference>
<dbReference type="InterPro" id="IPR047110">
    <property type="entry name" value="GABD/Sad-like"/>
</dbReference>
<evidence type="ECO:0000256" key="1">
    <source>
        <dbReference type="ARBA" id="ARBA00009986"/>
    </source>
</evidence>
<sequence length="455" mass="50588">MIISKNPYTGEEVFSIKEYTNIEVEEALEVANKRFVSWKNTSFEERSKLMLKAAVELRKNKQEYAENITQEMGKPITQAIAEIEKCAWVCEYYAENAASQLSKDSISTNAFKSYITYEPIGVILAVMPWNYPFWQVFRFAAPALMAGNIGVLKHASNVMQSANNIQKVFERAGFPKGCFQNLPISSSKVEAIIRDFRIKAVTLTGSKPAGSTVASIAGEEIKKSVLELGGSNALVVFRDAAIEDTVRTCVQARFQNTGQSCIAGKRLLLHESIAKDFLEKFTKEVRELKSGDPMDSETYIGVMAREDLAEDLEKQVQQSLKEGAKILVGGKRDKTYFEPTILTEVTPDMPVFKEETFGPVISVTTFKTEKEAIDMVNSSAFGLGVSVFTENLDAAESMVPQFEDGAVFINELVKSDPRLPFGGTKISGYGRELSLHGIQEFVNKKTVYIKKISKK</sequence>
<evidence type="ECO:0000256" key="3">
    <source>
        <dbReference type="ARBA" id="ARBA00023002"/>
    </source>
</evidence>
<keyword evidence="6" id="KW-1185">Reference proteome</keyword>